<keyword evidence="3" id="KW-1185">Reference proteome</keyword>
<keyword evidence="2" id="KW-0808">Transferase</keyword>
<dbReference type="Gene3D" id="1.20.120.330">
    <property type="entry name" value="Nucleotidyltransferases domain 2"/>
    <property type="match status" value="1"/>
</dbReference>
<dbReference type="OrthoDB" id="9810452at2"/>
<dbReference type="NCBIfam" id="TIGR01987">
    <property type="entry name" value="HI0074"/>
    <property type="match status" value="1"/>
</dbReference>
<organism evidence="2 3">
    <name type="scientific">Desulfosporosinus fructosivorans</name>
    <dbReference type="NCBI Taxonomy" id="2018669"/>
    <lineage>
        <taxon>Bacteria</taxon>
        <taxon>Bacillati</taxon>
        <taxon>Bacillota</taxon>
        <taxon>Clostridia</taxon>
        <taxon>Eubacteriales</taxon>
        <taxon>Desulfitobacteriaceae</taxon>
        <taxon>Desulfosporosinus</taxon>
    </lineage>
</organism>
<sequence>MSKLETKLINFENALQRLKEADKEFNRQGVSDVVRDGVIQRFEFTYELAWKTTKVFLEDSGIIDINSPKAVIKEAYAQKLISDEKTWLLMLNDRNMTSHLYREEIAVEIAERISGFYITEFVLLLKELQK</sequence>
<reference evidence="2 3" key="1">
    <citation type="submission" date="2019-03" db="EMBL/GenBank/DDBJ databases">
        <title>Draft Genome Sequence of Desulfosporosinus fructosivorans Strain 63.6F, Isolated from Marine Sediment in the Baltic Sea.</title>
        <authorList>
            <person name="Hausmann B."/>
            <person name="Vandieken V."/>
            <person name="Pjevac P."/>
            <person name="Schreck K."/>
            <person name="Herbold C.W."/>
            <person name="Loy A."/>
        </authorList>
    </citation>
    <scope>NUCLEOTIDE SEQUENCE [LARGE SCALE GENOMIC DNA]</scope>
    <source>
        <strain evidence="2 3">63.6F</strain>
    </source>
</reference>
<name>A0A4Z0R275_9FIRM</name>
<feature type="coiled-coil region" evidence="1">
    <location>
        <begin position="1"/>
        <end position="28"/>
    </location>
</feature>
<dbReference type="RefSeq" id="WP_135548049.1">
    <property type="nucleotide sequence ID" value="NZ_SPQQ01000005.1"/>
</dbReference>
<dbReference type="AlphaFoldDB" id="A0A4Z0R275"/>
<protein>
    <submittedName>
        <fullName evidence="2">Nucleotidyltransferase</fullName>
    </submittedName>
</protein>
<dbReference type="Pfam" id="PF08780">
    <property type="entry name" value="NTase_sub_bind"/>
    <property type="match status" value="1"/>
</dbReference>
<evidence type="ECO:0000313" key="3">
    <source>
        <dbReference type="Proteomes" id="UP000298460"/>
    </source>
</evidence>
<dbReference type="EMBL" id="SPQQ01000005">
    <property type="protein sequence ID" value="TGE37151.1"/>
    <property type="molecule type" value="Genomic_DNA"/>
</dbReference>
<accession>A0A4Z0R275</accession>
<keyword evidence="1" id="KW-0175">Coiled coil</keyword>
<dbReference type="SUPFAM" id="SSF81593">
    <property type="entry name" value="Nucleotidyltransferase substrate binding subunit/domain"/>
    <property type="match status" value="1"/>
</dbReference>
<dbReference type="GO" id="GO:0016740">
    <property type="term" value="F:transferase activity"/>
    <property type="evidence" value="ECO:0007669"/>
    <property type="project" value="UniProtKB-KW"/>
</dbReference>
<evidence type="ECO:0000313" key="2">
    <source>
        <dbReference type="EMBL" id="TGE37151.1"/>
    </source>
</evidence>
<comment type="caution">
    <text evidence="2">The sequence shown here is derived from an EMBL/GenBank/DDBJ whole genome shotgun (WGS) entry which is preliminary data.</text>
</comment>
<dbReference type="Proteomes" id="UP000298460">
    <property type="component" value="Unassembled WGS sequence"/>
</dbReference>
<proteinExistence type="predicted"/>
<evidence type="ECO:0000256" key="1">
    <source>
        <dbReference type="SAM" id="Coils"/>
    </source>
</evidence>
<gene>
    <name evidence="2" type="ORF">E4K67_14810</name>
</gene>
<dbReference type="InterPro" id="IPR010235">
    <property type="entry name" value="HepT"/>
</dbReference>